<dbReference type="HOGENOM" id="CLU_2812051_0_0_1"/>
<evidence type="ECO:0000313" key="2">
    <source>
        <dbReference type="Proteomes" id="UP000008177"/>
    </source>
</evidence>
<dbReference type="Proteomes" id="UP000008177">
    <property type="component" value="Unplaced contigs"/>
</dbReference>
<dbReference type="EMBL" id="FQ790318">
    <property type="protein sequence ID" value="CCD34852.1"/>
    <property type="molecule type" value="Genomic_DNA"/>
</dbReference>
<evidence type="ECO:0000313" key="1">
    <source>
        <dbReference type="EMBL" id="CCD34852.1"/>
    </source>
</evidence>
<protein>
    <submittedName>
        <fullName evidence="1">Uncharacterized protein</fullName>
    </submittedName>
</protein>
<proteinExistence type="predicted"/>
<reference evidence="2" key="1">
    <citation type="journal article" date="2011" name="PLoS Genet.">
        <title>Genomic analysis of the necrotrophic fungal pathogens Sclerotinia sclerotiorum and Botrytis cinerea.</title>
        <authorList>
            <person name="Amselem J."/>
            <person name="Cuomo C.A."/>
            <person name="van Kan J.A."/>
            <person name="Viaud M."/>
            <person name="Benito E.P."/>
            <person name="Couloux A."/>
            <person name="Coutinho P.M."/>
            <person name="de Vries R.P."/>
            <person name="Dyer P.S."/>
            <person name="Fillinger S."/>
            <person name="Fournier E."/>
            <person name="Gout L."/>
            <person name="Hahn M."/>
            <person name="Kohn L."/>
            <person name="Lapalu N."/>
            <person name="Plummer K.M."/>
            <person name="Pradier J.M."/>
            <person name="Quevillon E."/>
            <person name="Sharon A."/>
            <person name="Simon A."/>
            <person name="ten Have A."/>
            <person name="Tudzynski B."/>
            <person name="Tudzynski P."/>
            <person name="Wincker P."/>
            <person name="Andrew M."/>
            <person name="Anthouard V."/>
            <person name="Beever R.E."/>
            <person name="Beffa R."/>
            <person name="Benoit I."/>
            <person name="Bouzid O."/>
            <person name="Brault B."/>
            <person name="Chen Z."/>
            <person name="Choquer M."/>
            <person name="Collemare J."/>
            <person name="Cotton P."/>
            <person name="Danchin E.G."/>
            <person name="Da Silva C."/>
            <person name="Gautier A."/>
            <person name="Giraud C."/>
            <person name="Giraud T."/>
            <person name="Gonzalez C."/>
            <person name="Grossetete S."/>
            <person name="Guldener U."/>
            <person name="Henrissat B."/>
            <person name="Howlett B.J."/>
            <person name="Kodira C."/>
            <person name="Kretschmer M."/>
            <person name="Lappartient A."/>
            <person name="Leroch M."/>
            <person name="Levis C."/>
            <person name="Mauceli E."/>
            <person name="Neuveglise C."/>
            <person name="Oeser B."/>
            <person name="Pearson M."/>
            <person name="Poulain J."/>
            <person name="Poussereau N."/>
            <person name="Quesneville H."/>
            <person name="Rascle C."/>
            <person name="Schumacher J."/>
            <person name="Segurens B."/>
            <person name="Sexton A."/>
            <person name="Silva E."/>
            <person name="Sirven C."/>
            <person name="Soanes D.M."/>
            <person name="Talbot N.J."/>
            <person name="Templeton M."/>
            <person name="Yandava C."/>
            <person name="Yarden O."/>
            <person name="Zeng Q."/>
            <person name="Rollins J.A."/>
            <person name="Lebrun M.H."/>
            <person name="Dickman M."/>
        </authorList>
    </citation>
    <scope>NUCLEOTIDE SEQUENCE [LARGE SCALE GENOMIC DNA]</scope>
    <source>
        <strain evidence="2">T4</strain>
    </source>
</reference>
<dbReference type="AlphaFoldDB" id="G2YCM3"/>
<sequence>MLGTMRNAATTTAEYPFPYPEYAPAGMEKGLIEFRPLAASISIFTNLLTDLSASASLYSSRVSEFPF</sequence>
<dbReference type="InParanoid" id="G2YCM3"/>
<organism evidence="1 2">
    <name type="scientific">Botryotinia fuckeliana (strain T4)</name>
    <name type="common">Noble rot fungus</name>
    <name type="synonym">Botrytis cinerea</name>
    <dbReference type="NCBI Taxonomy" id="999810"/>
    <lineage>
        <taxon>Eukaryota</taxon>
        <taxon>Fungi</taxon>
        <taxon>Dikarya</taxon>
        <taxon>Ascomycota</taxon>
        <taxon>Pezizomycotina</taxon>
        <taxon>Leotiomycetes</taxon>
        <taxon>Helotiales</taxon>
        <taxon>Sclerotiniaceae</taxon>
        <taxon>Botrytis</taxon>
    </lineage>
</organism>
<name>G2YCM3_BOTF4</name>
<gene>
    <name evidence="1" type="ORF">BofuT4_uP098280.1</name>
</gene>
<accession>G2YCM3</accession>